<comment type="subcellular location">
    <subcellularLocation>
        <location evidence="1">Cell outer membrane</location>
    </subcellularLocation>
</comment>
<dbReference type="RefSeq" id="WP_046220134.1">
    <property type="nucleotide sequence ID" value="NZ_JWYV01000005.1"/>
</dbReference>
<evidence type="ECO:0000313" key="8">
    <source>
        <dbReference type="Proteomes" id="UP000033633"/>
    </source>
</evidence>
<dbReference type="Pfam" id="PF00691">
    <property type="entry name" value="OmpA"/>
    <property type="match status" value="1"/>
</dbReference>
<feature type="domain" description="OmpA-like" evidence="6">
    <location>
        <begin position="65"/>
        <end position="182"/>
    </location>
</feature>
<keyword evidence="2 4" id="KW-0472">Membrane</keyword>
<proteinExistence type="predicted"/>
<dbReference type="Proteomes" id="UP000033633">
    <property type="component" value="Unassembled WGS sequence"/>
</dbReference>
<dbReference type="EMBL" id="JWYV01000005">
    <property type="protein sequence ID" value="KKD00214.1"/>
    <property type="molecule type" value="Genomic_DNA"/>
</dbReference>
<dbReference type="STRING" id="265726.KY46_08020"/>
<comment type="caution">
    <text evidence="7">The sequence shown here is derived from an EMBL/GenBank/DDBJ whole genome shotgun (WGS) entry which is preliminary data.</text>
</comment>
<sequence length="197" mass="21648">MQRQVMCFLLILVLASCSTTVEDPPVAEQSRDLLDQDSDGVINARERCADTPIPAVVNNDGCPQLVESKRTNQLHILFANDSDVIPSGFRSQIQKMAAFLKAYPETAIELKGYASPVGASPHNLDLSKRRAANVRTLLIDEGIAPERVRTVGFGDNEPVRGQTREQTNILSRRVTATVTGADAGVLERWTIFTTRNQ</sequence>
<evidence type="ECO:0000259" key="6">
    <source>
        <dbReference type="PROSITE" id="PS51123"/>
    </source>
</evidence>
<dbReference type="PANTHER" id="PTHR30329:SF21">
    <property type="entry name" value="LIPOPROTEIN YIAD-RELATED"/>
    <property type="match status" value="1"/>
</dbReference>
<evidence type="ECO:0000256" key="4">
    <source>
        <dbReference type="PROSITE-ProRule" id="PRU00473"/>
    </source>
</evidence>
<evidence type="ECO:0000313" key="7">
    <source>
        <dbReference type="EMBL" id="KKD00214.1"/>
    </source>
</evidence>
<dbReference type="PROSITE" id="PS51123">
    <property type="entry name" value="OMPA_2"/>
    <property type="match status" value="1"/>
</dbReference>
<name>A0A0F5VDL7_9GAMM</name>
<dbReference type="PROSITE" id="PS51257">
    <property type="entry name" value="PROKAR_LIPOPROTEIN"/>
    <property type="match status" value="1"/>
</dbReference>
<dbReference type="InterPro" id="IPR006665">
    <property type="entry name" value="OmpA-like"/>
</dbReference>
<gene>
    <name evidence="7" type="ORF">KY46_08020</name>
</gene>
<organism evidence="7 8">
    <name type="scientific">Photobacterium halotolerans</name>
    <dbReference type="NCBI Taxonomy" id="265726"/>
    <lineage>
        <taxon>Bacteria</taxon>
        <taxon>Pseudomonadati</taxon>
        <taxon>Pseudomonadota</taxon>
        <taxon>Gammaproteobacteria</taxon>
        <taxon>Vibrionales</taxon>
        <taxon>Vibrionaceae</taxon>
        <taxon>Photobacterium</taxon>
    </lineage>
</organism>
<evidence type="ECO:0000256" key="5">
    <source>
        <dbReference type="SAM" id="SignalP"/>
    </source>
</evidence>
<dbReference type="CDD" id="cd07185">
    <property type="entry name" value="OmpA_C-like"/>
    <property type="match status" value="1"/>
</dbReference>
<reference evidence="7 8" key="1">
    <citation type="submission" date="2014-12" db="EMBL/GenBank/DDBJ databases">
        <title>Mercury Reductase activity and rhizosphere competence traits in the genome of root associated Photobacterium halotolerans MELD1.</title>
        <authorList>
            <person name="Mathew D.C."/>
            <person name="Huang C.-C."/>
        </authorList>
    </citation>
    <scope>NUCLEOTIDE SEQUENCE [LARGE SCALE GENOMIC DNA]</scope>
    <source>
        <strain evidence="7 8">MELD1</strain>
    </source>
</reference>
<protein>
    <submittedName>
        <fullName evidence="7">Membrane protein</fullName>
    </submittedName>
</protein>
<feature type="signal peptide" evidence="5">
    <location>
        <begin position="1"/>
        <end position="22"/>
    </location>
</feature>
<dbReference type="PATRIC" id="fig|265726.11.peg.3728"/>
<keyword evidence="5" id="KW-0732">Signal</keyword>
<keyword evidence="3" id="KW-0998">Cell outer membrane</keyword>
<dbReference type="Gene3D" id="3.30.1330.60">
    <property type="entry name" value="OmpA-like domain"/>
    <property type="match status" value="1"/>
</dbReference>
<dbReference type="InterPro" id="IPR050330">
    <property type="entry name" value="Bact_OuterMem_StrucFunc"/>
</dbReference>
<dbReference type="SUPFAM" id="SSF103088">
    <property type="entry name" value="OmpA-like"/>
    <property type="match status" value="1"/>
</dbReference>
<feature type="chain" id="PRO_5002496699" evidence="5">
    <location>
        <begin position="23"/>
        <end position="197"/>
    </location>
</feature>
<evidence type="ECO:0000256" key="3">
    <source>
        <dbReference type="ARBA" id="ARBA00023237"/>
    </source>
</evidence>
<dbReference type="OrthoDB" id="9805832at2"/>
<evidence type="ECO:0000256" key="2">
    <source>
        <dbReference type="ARBA" id="ARBA00023136"/>
    </source>
</evidence>
<keyword evidence="8" id="KW-1185">Reference proteome</keyword>
<dbReference type="AlphaFoldDB" id="A0A0F5VDL7"/>
<dbReference type="PANTHER" id="PTHR30329">
    <property type="entry name" value="STATOR ELEMENT OF FLAGELLAR MOTOR COMPLEX"/>
    <property type="match status" value="1"/>
</dbReference>
<accession>A0A0F5VDL7</accession>
<dbReference type="PRINTS" id="PR01021">
    <property type="entry name" value="OMPADOMAIN"/>
</dbReference>
<dbReference type="InterPro" id="IPR036737">
    <property type="entry name" value="OmpA-like_sf"/>
</dbReference>
<dbReference type="GO" id="GO:0009279">
    <property type="term" value="C:cell outer membrane"/>
    <property type="evidence" value="ECO:0007669"/>
    <property type="project" value="UniProtKB-SubCell"/>
</dbReference>
<evidence type="ECO:0000256" key="1">
    <source>
        <dbReference type="ARBA" id="ARBA00004442"/>
    </source>
</evidence>
<dbReference type="InterPro" id="IPR006664">
    <property type="entry name" value="OMP_bac"/>
</dbReference>